<feature type="region of interest" description="Disordered" evidence="1">
    <location>
        <begin position="349"/>
        <end position="374"/>
    </location>
</feature>
<evidence type="ECO:0000256" key="1">
    <source>
        <dbReference type="SAM" id="MobiDB-lite"/>
    </source>
</evidence>
<accession>A0AAD7B1G9</accession>
<keyword evidence="3" id="KW-1185">Reference proteome</keyword>
<organism evidence="2 3">
    <name type="scientific">Roridomyces roridus</name>
    <dbReference type="NCBI Taxonomy" id="1738132"/>
    <lineage>
        <taxon>Eukaryota</taxon>
        <taxon>Fungi</taxon>
        <taxon>Dikarya</taxon>
        <taxon>Basidiomycota</taxon>
        <taxon>Agaricomycotina</taxon>
        <taxon>Agaricomycetes</taxon>
        <taxon>Agaricomycetidae</taxon>
        <taxon>Agaricales</taxon>
        <taxon>Marasmiineae</taxon>
        <taxon>Mycenaceae</taxon>
        <taxon>Roridomyces</taxon>
    </lineage>
</organism>
<dbReference type="AlphaFoldDB" id="A0AAD7B1G9"/>
<evidence type="ECO:0008006" key="4">
    <source>
        <dbReference type="Google" id="ProtNLM"/>
    </source>
</evidence>
<dbReference type="EMBL" id="JARKIF010000048">
    <property type="protein sequence ID" value="KAJ7607714.1"/>
    <property type="molecule type" value="Genomic_DNA"/>
</dbReference>
<evidence type="ECO:0000313" key="3">
    <source>
        <dbReference type="Proteomes" id="UP001221142"/>
    </source>
</evidence>
<sequence>MGRRTRARSSESDGQIEVWVSVGYGASPKMPAFTGTESARRDWNAAWEDDISTLFGSDIEISHTGFYPPSFIDPTKREAPFDILLDSETSATKMQNNFSVEFTQRCAWDDFEGNWMDKSPQEREEAILEGLWRTCDSEFLESGKKWCPELTLERLNRDSGQGFLDLLRQLCLQDLPRIPTDFKTVPNAVYEKVTAVKGEPPHPGAVLLKRYGDLERSFCLTAISFEIMRVFCGSALEWIKVKRRRDNQADLDRAKELLYGRVDVETLFGETPRKDPKSVYVCSSCGLSAEAAGYAKLSVCGPCRQINRFVYYCSKNWKHGTPPHKHICGKKKCALAEALLAALQSEPAAAQDESANDGFFGPPEPGYTRSPALL</sequence>
<name>A0AAD7B1G9_9AGAR</name>
<gene>
    <name evidence="2" type="ORF">FB45DRAFT_1040098</name>
</gene>
<reference evidence="2" key="1">
    <citation type="submission" date="2023-03" db="EMBL/GenBank/DDBJ databases">
        <title>Massive genome expansion in bonnet fungi (Mycena s.s.) driven by repeated elements and novel gene families across ecological guilds.</title>
        <authorList>
            <consortium name="Lawrence Berkeley National Laboratory"/>
            <person name="Harder C.B."/>
            <person name="Miyauchi S."/>
            <person name="Viragh M."/>
            <person name="Kuo A."/>
            <person name="Thoen E."/>
            <person name="Andreopoulos B."/>
            <person name="Lu D."/>
            <person name="Skrede I."/>
            <person name="Drula E."/>
            <person name="Henrissat B."/>
            <person name="Morin E."/>
            <person name="Kohler A."/>
            <person name="Barry K."/>
            <person name="LaButti K."/>
            <person name="Morin E."/>
            <person name="Salamov A."/>
            <person name="Lipzen A."/>
            <person name="Mereny Z."/>
            <person name="Hegedus B."/>
            <person name="Baldrian P."/>
            <person name="Stursova M."/>
            <person name="Weitz H."/>
            <person name="Taylor A."/>
            <person name="Grigoriev I.V."/>
            <person name="Nagy L.G."/>
            <person name="Martin F."/>
            <person name="Kauserud H."/>
        </authorList>
    </citation>
    <scope>NUCLEOTIDE SEQUENCE</scope>
    <source>
        <strain evidence="2">9284</strain>
    </source>
</reference>
<proteinExistence type="predicted"/>
<dbReference type="Proteomes" id="UP001221142">
    <property type="component" value="Unassembled WGS sequence"/>
</dbReference>
<comment type="caution">
    <text evidence="2">The sequence shown here is derived from an EMBL/GenBank/DDBJ whole genome shotgun (WGS) entry which is preliminary data.</text>
</comment>
<protein>
    <recommendedName>
        <fullName evidence="4">MYND-type domain-containing protein</fullName>
    </recommendedName>
</protein>
<evidence type="ECO:0000313" key="2">
    <source>
        <dbReference type="EMBL" id="KAJ7607714.1"/>
    </source>
</evidence>